<dbReference type="EMBL" id="JACHOT010000014">
    <property type="protein sequence ID" value="MBB4653415.1"/>
    <property type="molecule type" value="Genomic_DNA"/>
</dbReference>
<comment type="caution">
    <text evidence="2">The sequence shown here is derived from an EMBL/GenBank/DDBJ whole genome shotgun (WGS) entry which is preliminary data.</text>
</comment>
<evidence type="ECO:0000256" key="1">
    <source>
        <dbReference type="SAM" id="Phobius"/>
    </source>
</evidence>
<keyword evidence="2" id="KW-0238">DNA-binding</keyword>
<accession>A0ABR6LBN1</accession>
<keyword evidence="1" id="KW-0812">Transmembrane</keyword>
<dbReference type="RefSeq" id="WP_183264735.1">
    <property type="nucleotide sequence ID" value="NZ_JACHOT010000014.1"/>
</dbReference>
<keyword evidence="3" id="KW-1185">Reference proteome</keyword>
<evidence type="ECO:0000313" key="3">
    <source>
        <dbReference type="Proteomes" id="UP000539538"/>
    </source>
</evidence>
<protein>
    <submittedName>
        <fullName evidence="2">DNA-binding transcriptional LysR family regulator</fullName>
    </submittedName>
</protein>
<gene>
    <name evidence="2" type="ORF">GGQ99_005206</name>
</gene>
<keyword evidence="1" id="KW-1133">Transmembrane helix</keyword>
<feature type="transmembrane region" description="Helical" evidence="1">
    <location>
        <begin position="12"/>
        <end position="29"/>
    </location>
</feature>
<keyword evidence="1" id="KW-0472">Membrane</keyword>
<organism evidence="2 3">
    <name type="scientific">Aminobacter niigataensis</name>
    <dbReference type="NCBI Taxonomy" id="83265"/>
    <lineage>
        <taxon>Bacteria</taxon>
        <taxon>Pseudomonadati</taxon>
        <taxon>Pseudomonadota</taxon>
        <taxon>Alphaproteobacteria</taxon>
        <taxon>Hyphomicrobiales</taxon>
        <taxon>Phyllobacteriaceae</taxon>
        <taxon>Aminobacter</taxon>
    </lineage>
</organism>
<dbReference type="Proteomes" id="UP000539538">
    <property type="component" value="Unassembled WGS sequence"/>
</dbReference>
<name>A0ABR6LBN1_9HYPH</name>
<evidence type="ECO:0000313" key="2">
    <source>
        <dbReference type="EMBL" id="MBB4653415.1"/>
    </source>
</evidence>
<feature type="transmembrane region" description="Helical" evidence="1">
    <location>
        <begin position="35"/>
        <end position="58"/>
    </location>
</feature>
<dbReference type="GO" id="GO:0003677">
    <property type="term" value="F:DNA binding"/>
    <property type="evidence" value="ECO:0007669"/>
    <property type="project" value="UniProtKB-KW"/>
</dbReference>
<sequence>MAYALQRIFNGQGGLVLVAAAALTVGIGYNWSWLVAAGIAPLLLSVLPCVAMCVLGLCMSRMKSSSCHSDAVSEEASGKLESEGQAQ</sequence>
<proteinExistence type="predicted"/>
<reference evidence="2 3" key="1">
    <citation type="submission" date="2020-08" db="EMBL/GenBank/DDBJ databases">
        <title>Genomic Encyclopedia of Type Strains, Phase IV (KMG-IV): sequencing the most valuable type-strain genomes for metagenomic binning, comparative biology and taxonomic classification.</title>
        <authorList>
            <person name="Goeker M."/>
        </authorList>
    </citation>
    <scope>NUCLEOTIDE SEQUENCE [LARGE SCALE GENOMIC DNA]</scope>
    <source>
        <strain evidence="2 3">DSM 7050</strain>
    </source>
</reference>